<gene>
    <name evidence="1" type="ORF">Zm00014a_000623</name>
</gene>
<organism evidence="1">
    <name type="scientific">Zea mays</name>
    <name type="common">Maize</name>
    <dbReference type="NCBI Taxonomy" id="4577"/>
    <lineage>
        <taxon>Eukaryota</taxon>
        <taxon>Viridiplantae</taxon>
        <taxon>Streptophyta</taxon>
        <taxon>Embryophyta</taxon>
        <taxon>Tracheophyta</taxon>
        <taxon>Spermatophyta</taxon>
        <taxon>Magnoliopsida</taxon>
        <taxon>Liliopsida</taxon>
        <taxon>Poales</taxon>
        <taxon>Poaceae</taxon>
        <taxon>PACMAD clade</taxon>
        <taxon>Panicoideae</taxon>
        <taxon>Andropogonodae</taxon>
        <taxon>Andropogoneae</taxon>
        <taxon>Tripsacinae</taxon>
        <taxon>Zea</taxon>
    </lineage>
</organism>
<name>A0A3L6DZ17_MAIZE</name>
<reference evidence="1" key="1">
    <citation type="journal article" date="2018" name="Nat. Genet.">
        <title>Extensive intraspecific gene order and gene structural variations between Mo17 and other maize genomes.</title>
        <authorList>
            <person name="Sun S."/>
            <person name="Zhou Y."/>
            <person name="Chen J."/>
            <person name="Shi J."/>
            <person name="Zhao H."/>
            <person name="Zhao H."/>
            <person name="Song W."/>
            <person name="Zhang M."/>
            <person name="Cui Y."/>
            <person name="Dong X."/>
            <person name="Liu H."/>
            <person name="Ma X."/>
            <person name="Jiao Y."/>
            <person name="Wang B."/>
            <person name="Wei X."/>
            <person name="Stein J.C."/>
            <person name="Glaubitz J.C."/>
            <person name="Lu F."/>
            <person name="Yu G."/>
            <person name="Liang C."/>
            <person name="Fengler K."/>
            <person name="Li B."/>
            <person name="Rafalski A."/>
            <person name="Schnable P.S."/>
            <person name="Ware D.H."/>
            <person name="Buckler E.S."/>
            <person name="Lai J."/>
        </authorList>
    </citation>
    <scope>NUCLEOTIDE SEQUENCE [LARGE SCALE GENOMIC DNA]</scope>
    <source>
        <tissue evidence="1">Seedling</tissue>
    </source>
</reference>
<comment type="caution">
    <text evidence="1">The sequence shown here is derived from an EMBL/GenBank/DDBJ whole genome shotgun (WGS) entry which is preliminary data.</text>
</comment>
<protein>
    <submittedName>
        <fullName evidence="1">Uncharacterized protein</fullName>
    </submittedName>
</protein>
<proteinExistence type="predicted"/>
<dbReference type="EMBL" id="NCVQ01000008">
    <property type="protein sequence ID" value="PWZ12871.1"/>
    <property type="molecule type" value="Genomic_DNA"/>
</dbReference>
<sequence length="27" mass="3053">MSYVLKHVSQLFLLSSCCSGLLNIMQH</sequence>
<dbReference type="PROSITE" id="PS51257">
    <property type="entry name" value="PROKAR_LIPOPROTEIN"/>
    <property type="match status" value="1"/>
</dbReference>
<accession>A0A3L6DZ17</accession>
<evidence type="ECO:0000313" key="1">
    <source>
        <dbReference type="EMBL" id="PWZ12871.1"/>
    </source>
</evidence>
<dbReference type="Proteomes" id="UP000251960">
    <property type="component" value="Chromosome 7"/>
</dbReference>
<dbReference type="AlphaFoldDB" id="A0A3L6DZ17"/>